<organism evidence="2 3">
    <name type="scientific">Cyclotella atomus</name>
    <dbReference type="NCBI Taxonomy" id="382360"/>
    <lineage>
        <taxon>Eukaryota</taxon>
        <taxon>Sar</taxon>
        <taxon>Stramenopiles</taxon>
        <taxon>Ochrophyta</taxon>
        <taxon>Bacillariophyta</taxon>
        <taxon>Coscinodiscophyceae</taxon>
        <taxon>Thalassiosirophycidae</taxon>
        <taxon>Stephanodiscales</taxon>
        <taxon>Stephanodiscaceae</taxon>
        <taxon>Cyclotella</taxon>
    </lineage>
</organism>
<reference evidence="2 3" key="1">
    <citation type="submission" date="2024-10" db="EMBL/GenBank/DDBJ databases">
        <title>Updated reference genomes for cyclostephanoid diatoms.</title>
        <authorList>
            <person name="Roberts W.R."/>
            <person name="Alverson A.J."/>
        </authorList>
    </citation>
    <scope>NUCLEOTIDE SEQUENCE [LARGE SCALE GENOMIC DNA]</scope>
    <source>
        <strain evidence="2 3">AJA010-31</strain>
    </source>
</reference>
<comment type="caution">
    <text evidence="2">The sequence shown here is derived from an EMBL/GenBank/DDBJ whole genome shotgun (WGS) entry which is preliminary data.</text>
</comment>
<feature type="region of interest" description="Disordered" evidence="1">
    <location>
        <begin position="190"/>
        <end position="222"/>
    </location>
</feature>
<dbReference type="Proteomes" id="UP001530400">
    <property type="component" value="Unassembled WGS sequence"/>
</dbReference>
<sequence length="415" mass="46339">MATATQNDPPFPQFKSTPSTKRSIIGAMFDDSGDEEGSEYSFVHLYGDKKCHVKHRSMLDRLATNLNDAKLFGHAVRLHAEHKVLKLLEEDYESDSSNERISKSKTINFMFDQATGCAATLHNVAGELSEINLCAGALASSGADSYDSKEHQCKIKVQSPVKVVREKKASQVESWSGVLKDDLTDTSDEFYSSDEDSFSGSESRFSYSSDESSYNSERRSYTNAKLRRMKKKFLQRRALERAAAEESDSDTDESTDGDDGNLQHTKSKEKTVRKLKPSKSNILHSREMRPHRDVESITVSPEISPRATSTDPDVVIDVSDSKHIHLKPLKWESKEATILVSNDQAPDFLTSSHIGPVITKLNCGTLSEVLQLGDVIIRLNGEDVSSFEGEFVSELLTKLEGRNIRVTYLRKTMLV</sequence>
<protein>
    <recommendedName>
        <fullName evidence="4">PDZ domain-containing protein</fullName>
    </recommendedName>
</protein>
<feature type="compositionally biased region" description="Basic and acidic residues" evidence="1">
    <location>
        <begin position="284"/>
        <end position="295"/>
    </location>
</feature>
<evidence type="ECO:0000313" key="3">
    <source>
        <dbReference type="Proteomes" id="UP001530400"/>
    </source>
</evidence>
<feature type="compositionally biased region" description="Low complexity" evidence="1">
    <location>
        <begin position="198"/>
        <end position="215"/>
    </location>
</feature>
<accession>A0ABD3QV84</accession>
<evidence type="ECO:0008006" key="4">
    <source>
        <dbReference type="Google" id="ProtNLM"/>
    </source>
</evidence>
<feature type="compositionally biased region" description="Acidic residues" evidence="1">
    <location>
        <begin position="245"/>
        <end position="259"/>
    </location>
</feature>
<dbReference type="InterPro" id="IPR036034">
    <property type="entry name" value="PDZ_sf"/>
</dbReference>
<dbReference type="AlphaFoldDB" id="A0ABD3QV84"/>
<dbReference type="EMBL" id="JALLPJ020000082">
    <property type="protein sequence ID" value="KAL3802931.1"/>
    <property type="molecule type" value="Genomic_DNA"/>
</dbReference>
<dbReference type="SUPFAM" id="SSF50156">
    <property type="entry name" value="PDZ domain-like"/>
    <property type="match status" value="1"/>
</dbReference>
<feature type="region of interest" description="Disordered" evidence="1">
    <location>
        <begin position="237"/>
        <end position="312"/>
    </location>
</feature>
<evidence type="ECO:0000256" key="1">
    <source>
        <dbReference type="SAM" id="MobiDB-lite"/>
    </source>
</evidence>
<proteinExistence type="predicted"/>
<name>A0ABD3QV84_9STRA</name>
<evidence type="ECO:0000313" key="2">
    <source>
        <dbReference type="EMBL" id="KAL3802931.1"/>
    </source>
</evidence>
<keyword evidence="3" id="KW-1185">Reference proteome</keyword>
<feature type="compositionally biased region" description="Polar residues" evidence="1">
    <location>
        <begin position="297"/>
        <end position="311"/>
    </location>
</feature>
<gene>
    <name evidence="2" type="ORF">ACHAWO_003563</name>
</gene>